<dbReference type="InterPro" id="IPR051689">
    <property type="entry name" value="Sterol_desaturase/TMEM195"/>
</dbReference>
<evidence type="ECO:0000256" key="1">
    <source>
        <dbReference type="ARBA" id="ARBA00004127"/>
    </source>
</evidence>
<protein>
    <submittedName>
        <fullName evidence="9">Sterol desaturase</fullName>
    </submittedName>
</protein>
<dbReference type="EMBL" id="JMIB01000028">
    <property type="protein sequence ID" value="KDM90769.1"/>
    <property type="molecule type" value="Genomic_DNA"/>
</dbReference>
<comment type="caution">
    <text evidence="9">The sequence shown here is derived from an EMBL/GenBank/DDBJ whole genome shotgun (WGS) entry which is preliminary data.</text>
</comment>
<keyword evidence="2 7" id="KW-0812">Transmembrane</keyword>
<keyword evidence="5" id="KW-0443">Lipid metabolism</keyword>
<dbReference type="GO" id="GO:0006643">
    <property type="term" value="P:membrane lipid metabolic process"/>
    <property type="evidence" value="ECO:0007669"/>
    <property type="project" value="TreeGrafter"/>
</dbReference>
<proteinExistence type="predicted"/>
<dbReference type="STRING" id="1654360.EA58_15395"/>
<evidence type="ECO:0000313" key="9">
    <source>
        <dbReference type="EMBL" id="KDM90769.1"/>
    </source>
</evidence>
<evidence type="ECO:0000256" key="2">
    <source>
        <dbReference type="ARBA" id="ARBA00022692"/>
    </source>
</evidence>
<feature type="transmembrane region" description="Helical" evidence="7">
    <location>
        <begin position="76"/>
        <end position="97"/>
    </location>
</feature>
<dbReference type="AlphaFoldDB" id="A0A066RKC2"/>
<dbReference type="InterPro" id="IPR006694">
    <property type="entry name" value="Fatty_acid_hydroxylase"/>
</dbReference>
<organism evidence="9 10">
    <name type="scientific">Photobacterium galatheae</name>
    <dbReference type="NCBI Taxonomy" id="1654360"/>
    <lineage>
        <taxon>Bacteria</taxon>
        <taxon>Pseudomonadati</taxon>
        <taxon>Pseudomonadota</taxon>
        <taxon>Gammaproteobacteria</taxon>
        <taxon>Vibrionales</taxon>
        <taxon>Vibrionaceae</taxon>
        <taxon>Photobacterium</taxon>
    </lineage>
</organism>
<dbReference type="PANTHER" id="PTHR21624">
    <property type="entry name" value="STEROL DESATURASE-RELATED PROTEIN"/>
    <property type="match status" value="1"/>
</dbReference>
<keyword evidence="6 7" id="KW-0472">Membrane</keyword>
<keyword evidence="4" id="KW-0560">Oxidoreductase</keyword>
<dbReference type="GO" id="GO:0012505">
    <property type="term" value="C:endomembrane system"/>
    <property type="evidence" value="ECO:0007669"/>
    <property type="project" value="UniProtKB-SubCell"/>
</dbReference>
<evidence type="ECO:0000256" key="6">
    <source>
        <dbReference type="ARBA" id="ARBA00023136"/>
    </source>
</evidence>
<dbReference type="GO" id="GO:0016020">
    <property type="term" value="C:membrane"/>
    <property type="evidence" value="ECO:0007669"/>
    <property type="project" value="GOC"/>
</dbReference>
<keyword evidence="3 7" id="KW-1133">Transmembrane helix</keyword>
<comment type="subcellular location">
    <subcellularLocation>
        <location evidence="1">Endomembrane system</location>
        <topology evidence="1">Multi-pass membrane protein</topology>
    </subcellularLocation>
</comment>
<evidence type="ECO:0000256" key="4">
    <source>
        <dbReference type="ARBA" id="ARBA00023002"/>
    </source>
</evidence>
<dbReference type="GO" id="GO:0050479">
    <property type="term" value="F:glyceryl-ether monooxygenase activity"/>
    <property type="evidence" value="ECO:0007669"/>
    <property type="project" value="TreeGrafter"/>
</dbReference>
<gene>
    <name evidence="9" type="ORF">EA58_15395</name>
</gene>
<dbReference type="GO" id="GO:0005506">
    <property type="term" value="F:iron ion binding"/>
    <property type="evidence" value="ECO:0007669"/>
    <property type="project" value="InterPro"/>
</dbReference>
<dbReference type="GO" id="GO:0008610">
    <property type="term" value="P:lipid biosynthetic process"/>
    <property type="evidence" value="ECO:0007669"/>
    <property type="project" value="InterPro"/>
</dbReference>
<evidence type="ECO:0000256" key="3">
    <source>
        <dbReference type="ARBA" id="ARBA00022989"/>
    </source>
</evidence>
<name>A0A066RKC2_9GAMM</name>
<feature type="transmembrane region" description="Helical" evidence="7">
    <location>
        <begin position="44"/>
        <end position="70"/>
    </location>
</feature>
<feature type="domain" description="Fatty acid hydroxylase" evidence="8">
    <location>
        <begin position="83"/>
        <end position="217"/>
    </location>
</feature>
<dbReference type="Proteomes" id="UP000027192">
    <property type="component" value="Unassembled WGS sequence"/>
</dbReference>
<dbReference type="PANTHER" id="PTHR21624:SF1">
    <property type="entry name" value="ALKYLGLYCEROL MONOOXYGENASE"/>
    <property type="match status" value="1"/>
</dbReference>
<accession>A0A066RKC2</accession>
<evidence type="ECO:0000256" key="5">
    <source>
        <dbReference type="ARBA" id="ARBA00023098"/>
    </source>
</evidence>
<evidence type="ECO:0000259" key="8">
    <source>
        <dbReference type="Pfam" id="PF04116"/>
    </source>
</evidence>
<sequence>MVMEALILLAVSPLFFLVMVWEYRRLRRLQGSQDYHWKEVVCNLTLAGLHQTADVIATLLLMPFFLWLYQYRLFDFHLSFGTVALAFILQDFCYYWFHRASHHINWLWASHIVHHSSQHMNFTTAFRQSLTYPISGMWLFWLPLILIGYPPETVVLIVAINLAFQFFVHTRVIHRLGWLELIFNTPSHHRVHHARNPEYIDKNFAGVLIIWDKMFGTFVPENDDTVIRYGIREDFTGWHPVTATFHHWKHIFHRAMAPEQSVKSRFYRLFGPPGQD</sequence>
<evidence type="ECO:0000313" key="10">
    <source>
        <dbReference type="Proteomes" id="UP000027192"/>
    </source>
</evidence>
<feature type="transmembrane region" description="Helical" evidence="7">
    <location>
        <begin position="6"/>
        <end position="23"/>
    </location>
</feature>
<evidence type="ECO:0000256" key="7">
    <source>
        <dbReference type="SAM" id="Phobius"/>
    </source>
</evidence>
<dbReference type="Pfam" id="PF04116">
    <property type="entry name" value="FA_hydroxylase"/>
    <property type="match status" value="1"/>
</dbReference>
<reference evidence="9 10" key="1">
    <citation type="submission" date="2014-04" db="EMBL/GenBank/DDBJ databases">
        <title>Draft genome sequence of Photobacterium halotolerans S2753: a solonamide, ngercheumicin and holomycin producer.</title>
        <authorList>
            <person name="Machado H.R."/>
            <person name="Gram L."/>
        </authorList>
    </citation>
    <scope>NUCLEOTIDE SEQUENCE [LARGE SCALE GENOMIC DNA]</scope>
    <source>
        <strain evidence="9 10">S2753</strain>
    </source>
</reference>
<keyword evidence="10" id="KW-1185">Reference proteome</keyword>
<feature type="transmembrane region" description="Helical" evidence="7">
    <location>
        <begin position="130"/>
        <end position="149"/>
    </location>
</feature>